<evidence type="ECO:0000313" key="3">
    <source>
        <dbReference type="Proteomes" id="UP000192602"/>
    </source>
</evidence>
<accession>A0A1W1WR82</accession>
<evidence type="ECO:0000313" key="2">
    <source>
        <dbReference type="EMBL" id="SMC08719.1"/>
    </source>
</evidence>
<gene>
    <name evidence="2" type="ORF">SAMN05660197_0485</name>
</gene>
<keyword evidence="1" id="KW-0472">Membrane</keyword>
<name>A0A1W1WR82_9BACT</name>
<protein>
    <submittedName>
        <fullName evidence="2">Uncharacterized protein</fullName>
    </submittedName>
</protein>
<reference evidence="3" key="1">
    <citation type="submission" date="2017-04" db="EMBL/GenBank/DDBJ databases">
        <authorList>
            <person name="Varghese N."/>
            <person name="Submissions S."/>
        </authorList>
    </citation>
    <scope>NUCLEOTIDE SEQUENCE [LARGE SCALE GENOMIC DNA]</scope>
    <source>
        <strain evidence="3">DSM 16512</strain>
    </source>
</reference>
<sequence length="32" mass="3451">MTMLDDAMLLIIAGTVLVGLIGFIIVTFKGKR</sequence>
<keyword evidence="1" id="KW-0812">Transmembrane</keyword>
<keyword evidence="3" id="KW-1185">Reference proteome</keyword>
<dbReference type="Proteomes" id="UP000192602">
    <property type="component" value="Unassembled WGS sequence"/>
</dbReference>
<dbReference type="EMBL" id="FWWZ01000001">
    <property type="protein sequence ID" value="SMC08719.1"/>
    <property type="molecule type" value="Genomic_DNA"/>
</dbReference>
<proteinExistence type="predicted"/>
<evidence type="ECO:0000256" key="1">
    <source>
        <dbReference type="SAM" id="Phobius"/>
    </source>
</evidence>
<organism evidence="2 3">
    <name type="scientific">Nitratiruptor tergarcus DSM 16512</name>
    <dbReference type="NCBI Taxonomy" id="1069081"/>
    <lineage>
        <taxon>Bacteria</taxon>
        <taxon>Pseudomonadati</taxon>
        <taxon>Campylobacterota</taxon>
        <taxon>Epsilonproteobacteria</taxon>
        <taxon>Nautiliales</taxon>
        <taxon>Nitratiruptoraceae</taxon>
        <taxon>Nitratiruptor</taxon>
    </lineage>
</organism>
<feature type="transmembrane region" description="Helical" evidence="1">
    <location>
        <begin position="6"/>
        <end position="28"/>
    </location>
</feature>
<keyword evidence="1" id="KW-1133">Transmembrane helix</keyword>
<dbReference type="AlphaFoldDB" id="A0A1W1WR82"/>